<sequence length="329" mass="33876">MRARRWGRRGLLVAVAATLVLSVSAAARSAVPGTPAPPRLPAVEAGTLDARYAVMRASITASERAAHRIGDRDRERHLHELAAPGRNFLSFRADGDGQAVEVLGDLAAARRIAVLVPGSDTTIDTFDYLGSRRASLGGGARALHDELRRVSRTPVAVVAWYGYRAPRTMSRDVVSTARATEGGGRLQRLLEELRAVNPAARATLLCHSYGSAVCGSAVGGMGRAAVSSLAGLAVFGSPGMGVESAADLSGVRVWAGRGARDWIAGAPHISLSAFGGTLGFGADPVSASFGAEPFAAGTGGHSDYLAPGSLPLHNLALIAAGRTSEVSRG</sequence>
<dbReference type="Gene3D" id="3.40.50.1820">
    <property type="entry name" value="alpha/beta hydrolase"/>
    <property type="match status" value="1"/>
</dbReference>
<reference evidence="3 4" key="1">
    <citation type="submission" date="2022-10" db="EMBL/GenBank/DDBJ databases">
        <title>The complete genomes of actinobacterial strains from the NBC collection.</title>
        <authorList>
            <person name="Joergensen T.S."/>
            <person name="Alvarez Arevalo M."/>
            <person name="Sterndorff E.B."/>
            <person name="Faurdal D."/>
            <person name="Vuksanovic O."/>
            <person name="Mourched A.-S."/>
            <person name="Charusanti P."/>
            <person name="Shaw S."/>
            <person name="Blin K."/>
            <person name="Weber T."/>
        </authorList>
    </citation>
    <scope>NUCLEOTIDE SEQUENCE [LARGE SCALE GENOMIC DNA]</scope>
    <source>
        <strain evidence="3 4">NBC 01774</strain>
    </source>
</reference>
<evidence type="ECO:0000256" key="1">
    <source>
        <dbReference type="SAM" id="SignalP"/>
    </source>
</evidence>
<feature type="signal peptide" evidence="1">
    <location>
        <begin position="1"/>
        <end position="25"/>
    </location>
</feature>
<dbReference type="InterPro" id="IPR029058">
    <property type="entry name" value="AB_hydrolase_fold"/>
</dbReference>
<dbReference type="InterPro" id="IPR010427">
    <property type="entry name" value="DUF1023"/>
</dbReference>
<feature type="domain" description="DUF1023" evidence="2">
    <location>
        <begin position="95"/>
        <end position="270"/>
    </location>
</feature>
<proteinExistence type="predicted"/>
<dbReference type="Pfam" id="PF06259">
    <property type="entry name" value="Abhydrolase_8"/>
    <property type="match status" value="1"/>
</dbReference>
<protein>
    <submittedName>
        <fullName evidence="3">Alpha/beta hydrolase family protein</fullName>
    </submittedName>
</protein>
<dbReference type="SUPFAM" id="SSF53474">
    <property type="entry name" value="alpha/beta-Hydrolases"/>
    <property type="match status" value="1"/>
</dbReference>
<keyword evidence="1" id="KW-0732">Signal</keyword>
<dbReference type="RefSeq" id="WP_326617965.1">
    <property type="nucleotide sequence ID" value="NZ_CP109106.1"/>
</dbReference>
<feature type="chain" id="PRO_5046724000" evidence="1">
    <location>
        <begin position="26"/>
        <end position="329"/>
    </location>
</feature>
<dbReference type="GO" id="GO:0016787">
    <property type="term" value="F:hydrolase activity"/>
    <property type="evidence" value="ECO:0007669"/>
    <property type="project" value="UniProtKB-KW"/>
</dbReference>
<dbReference type="EMBL" id="CP109106">
    <property type="protein sequence ID" value="WSB68480.1"/>
    <property type="molecule type" value="Genomic_DNA"/>
</dbReference>
<evidence type="ECO:0000259" key="2">
    <source>
        <dbReference type="Pfam" id="PF06259"/>
    </source>
</evidence>
<evidence type="ECO:0000313" key="3">
    <source>
        <dbReference type="EMBL" id="WSB68480.1"/>
    </source>
</evidence>
<keyword evidence="4" id="KW-1185">Reference proteome</keyword>
<name>A0ABZ1FE03_9ACTN</name>
<accession>A0ABZ1FE03</accession>
<gene>
    <name evidence="3" type="ORF">OG863_11215</name>
</gene>
<evidence type="ECO:0000313" key="4">
    <source>
        <dbReference type="Proteomes" id="UP001344251"/>
    </source>
</evidence>
<dbReference type="Proteomes" id="UP001344251">
    <property type="component" value="Chromosome"/>
</dbReference>
<organism evidence="3 4">
    <name type="scientific">Streptomyces decoyicus</name>
    <dbReference type="NCBI Taxonomy" id="249567"/>
    <lineage>
        <taxon>Bacteria</taxon>
        <taxon>Bacillati</taxon>
        <taxon>Actinomycetota</taxon>
        <taxon>Actinomycetes</taxon>
        <taxon>Kitasatosporales</taxon>
        <taxon>Streptomycetaceae</taxon>
        <taxon>Streptomyces</taxon>
    </lineage>
</organism>
<keyword evidence="3" id="KW-0378">Hydrolase</keyword>